<keyword evidence="6 7" id="KW-0472">Membrane</keyword>
<feature type="transmembrane region" description="Helical" evidence="7">
    <location>
        <begin position="223"/>
        <end position="250"/>
    </location>
</feature>
<evidence type="ECO:0000256" key="6">
    <source>
        <dbReference type="ARBA" id="ARBA00023136"/>
    </source>
</evidence>
<organism evidence="8 9">
    <name type="scientific">Methanococcoides seepicolus</name>
    <dbReference type="NCBI Taxonomy" id="2828780"/>
    <lineage>
        <taxon>Archaea</taxon>
        <taxon>Methanobacteriati</taxon>
        <taxon>Methanobacteriota</taxon>
        <taxon>Stenosarchaea group</taxon>
        <taxon>Methanomicrobia</taxon>
        <taxon>Methanosarcinales</taxon>
        <taxon>Methanosarcinaceae</taxon>
        <taxon>Methanococcoides</taxon>
    </lineage>
</organism>
<evidence type="ECO:0000256" key="4">
    <source>
        <dbReference type="ARBA" id="ARBA00022692"/>
    </source>
</evidence>
<feature type="transmembrane region" description="Helical" evidence="7">
    <location>
        <begin position="168"/>
        <end position="188"/>
    </location>
</feature>
<dbReference type="GO" id="GO:0044038">
    <property type="term" value="P:cell wall macromolecule biosynthetic process"/>
    <property type="evidence" value="ECO:0007669"/>
    <property type="project" value="TreeGrafter"/>
</dbReference>
<proteinExistence type="predicted"/>
<name>A0A9E5DAC7_9EURY</name>
<dbReference type="GO" id="GO:0071555">
    <property type="term" value="P:cell wall organization"/>
    <property type="evidence" value="ECO:0007669"/>
    <property type="project" value="TreeGrafter"/>
</dbReference>
<feature type="transmembrane region" description="Helical" evidence="7">
    <location>
        <begin position="194"/>
        <end position="211"/>
    </location>
</feature>
<dbReference type="AlphaFoldDB" id="A0A9E5DAC7"/>
<evidence type="ECO:0000256" key="2">
    <source>
        <dbReference type="ARBA" id="ARBA00022475"/>
    </source>
</evidence>
<feature type="transmembrane region" description="Helical" evidence="7">
    <location>
        <begin position="142"/>
        <end position="161"/>
    </location>
</feature>
<comment type="subcellular location">
    <subcellularLocation>
        <location evidence="1">Cell membrane</location>
        <topology evidence="1">Multi-pass membrane protein</topology>
    </subcellularLocation>
</comment>
<dbReference type="InterPro" id="IPR000715">
    <property type="entry name" value="Glycosyl_transferase_4"/>
</dbReference>
<gene>
    <name evidence="8" type="ORF">KDK67_03335</name>
</gene>
<dbReference type="GO" id="GO:0016780">
    <property type="term" value="F:phosphotransferase activity, for other substituted phosphate groups"/>
    <property type="evidence" value="ECO:0007669"/>
    <property type="project" value="InterPro"/>
</dbReference>
<protein>
    <submittedName>
        <fullName evidence="8">UDP-N-acetylglucosamine-1-phosphate transferase</fullName>
    </submittedName>
</protein>
<dbReference type="EMBL" id="JAGSOI010000008">
    <property type="protein sequence ID" value="MCM1986051.1"/>
    <property type="molecule type" value="Genomic_DNA"/>
</dbReference>
<dbReference type="Proteomes" id="UP001056766">
    <property type="component" value="Unassembled WGS sequence"/>
</dbReference>
<reference evidence="8" key="1">
    <citation type="journal article" date="2021" name="mSystems">
        <title>Bacteria and Archaea Synergistically Convert Glycine Betaine to Biogenic Methane in the Formosa Cold Seep of the South China Sea.</title>
        <authorList>
            <person name="Li L."/>
            <person name="Zhang W."/>
            <person name="Zhang S."/>
            <person name="Song L."/>
            <person name="Sun Q."/>
            <person name="Zhang H."/>
            <person name="Xiang H."/>
            <person name="Dong X."/>
        </authorList>
    </citation>
    <scope>NUCLEOTIDE SEQUENCE</scope>
    <source>
        <strain evidence="8">LLY</strain>
    </source>
</reference>
<reference evidence="8" key="2">
    <citation type="submission" date="2021-04" db="EMBL/GenBank/DDBJ databases">
        <authorList>
            <person name="Dong X."/>
        </authorList>
    </citation>
    <scope>NUCLEOTIDE SEQUENCE</scope>
    <source>
        <strain evidence="8">LLY</strain>
    </source>
</reference>
<keyword evidence="3 8" id="KW-0808">Transferase</keyword>
<accession>A0A9E5DAC7</accession>
<dbReference type="PANTHER" id="PTHR22926:SF3">
    <property type="entry name" value="UNDECAPRENYL-PHOSPHATE ALPHA-N-ACETYLGLUCOSAMINYL 1-PHOSPHATE TRANSFERASE"/>
    <property type="match status" value="1"/>
</dbReference>
<evidence type="ECO:0000256" key="5">
    <source>
        <dbReference type="ARBA" id="ARBA00022989"/>
    </source>
</evidence>
<keyword evidence="9" id="KW-1185">Reference proteome</keyword>
<feature type="transmembrane region" description="Helical" evidence="7">
    <location>
        <begin position="84"/>
        <end position="100"/>
    </location>
</feature>
<feature type="transmembrane region" description="Helical" evidence="7">
    <location>
        <begin position="55"/>
        <end position="78"/>
    </location>
</feature>
<evidence type="ECO:0000256" key="3">
    <source>
        <dbReference type="ARBA" id="ARBA00022679"/>
    </source>
</evidence>
<feature type="transmembrane region" description="Helical" evidence="7">
    <location>
        <begin position="12"/>
        <end position="34"/>
    </location>
</feature>
<comment type="caution">
    <text evidence="8">The sequence shown here is derived from an EMBL/GenBank/DDBJ whole genome shotgun (WGS) entry which is preliminary data.</text>
</comment>
<evidence type="ECO:0000256" key="1">
    <source>
        <dbReference type="ARBA" id="ARBA00004651"/>
    </source>
</evidence>
<keyword evidence="5 7" id="KW-1133">Transmembrane helix</keyword>
<keyword evidence="2" id="KW-1003">Cell membrane</keyword>
<feature type="transmembrane region" description="Helical" evidence="7">
    <location>
        <begin position="306"/>
        <end position="324"/>
    </location>
</feature>
<sequence>MFNFTSLSTIQYLAIIGNLLLPIILVTISMPYFIKKFTESGVLGRDYYKKGVVKIPESGGIVILLITLLSISFTSLFFKYSTTNYVVLIVICLFGIFGILDDMIDIGRVSKLFLMYYCSYPLIQYATSTALVLPSVGHIELGILYLQFIVPTYVLVASNLVNMHSGYNGLASGLSAIVLLSLIIKSIMLGDVENIFTIVAITGALLGYFLYDRFPSQIFWGNVGSLTIGATIGALIVIQGFIISGFIMLIPHTVNFLLYVYWRVRKFPVAKFGHDRGDGILEVPNPYTLKWVLPYYYNLTEKQATYAMYMLTGIFCLIGIFLPGKI</sequence>
<keyword evidence="4 7" id="KW-0812">Transmembrane</keyword>
<dbReference type="Pfam" id="PF00953">
    <property type="entry name" value="Glycos_transf_4"/>
    <property type="match status" value="1"/>
</dbReference>
<dbReference type="CDD" id="cd06856">
    <property type="entry name" value="GT_GPT_archaea"/>
    <property type="match status" value="1"/>
</dbReference>
<evidence type="ECO:0000313" key="8">
    <source>
        <dbReference type="EMBL" id="MCM1986051.1"/>
    </source>
</evidence>
<evidence type="ECO:0000313" key="9">
    <source>
        <dbReference type="Proteomes" id="UP001056766"/>
    </source>
</evidence>
<dbReference type="PANTHER" id="PTHR22926">
    <property type="entry name" value="PHOSPHO-N-ACETYLMURAMOYL-PENTAPEPTIDE-TRANSFERASE"/>
    <property type="match status" value="1"/>
</dbReference>
<dbReference type="GO" id="GO:0005886">
    <property type="term" value="C:plasma membrane"/>
    <property type="evidence" value="ECO:0007669"/>
    <property type="project" value="UniProtKB-SubCell"/>
</dbReference>
<evidence type="ECO:0000256" key="7">
    <source>
        <dbReference type="SAM" id="Phobius"/>
    </source>
</evidence>